<keyword evidence="8" id="KW-1185">Reference proteome</keyword>
<dbReference type="PANTHER" id="PTHR30346:SF0">
    <property type="entry name" value="HCA OPERON TRANSCRIPTIONAL ACTIVATOR HCAR"/>
    <property type="match status" value="1"/>
</dbReference>
<name>A0ABW7UDJ3_9ACTN</name>
<keyword evidence="4" id="KW-0804">Transcription</keyword>
<evidence type="ECO:0000313" key="7">
    <source>
        <dbReference type="EMBL" id="MFI1717653.1"/>
    </source>
</evidence>
<dbReference type="SUPFAM" id="SSF53850">
    <property type="entry name" value="Periplasmic binding protein-like II"/>
    <property type="match status" value="1"/>
</dbReference>
<evidence type="ECO:0000313" key="8">
    <source>
        <dbReference type="Proteomes" id="UP001611339"/>
    </source>
</evidence>
<dbReference type="InterPro" id="IPR036388">
    <property type="entry name" value="WH-like_DNA-bd_sf"/>
</dbReference>
<dbReference type="PROSITE" id="PS50931">
    <property type="entry name" value="HTH_LYSR"/>
    <property type="match status" value="1"/>
</dbReference>
<gene>
    <name evidence="7" type="ORF">ACH407_29385</name>
</gene>
<feature type="compositionally biased region" description="Basic and acidic residues" evidence="5">
    <location>
        <begin position="203"/>
        <end position="215"/>
    </location>
</feature>
<accession>A0ABW7UDJ3</accession>
<dbReference type="InterPro" id="IPR005119">
    <property type="entry name" value="LysR_subst-bd"/>
</dbReference>
<evidence type="ECO:0000256" key="2">
    <source>
        <dbReference type="ARBA" id="ARBA00023015"/>
    </source>
</evidence>
<reference evidence="7 8" key="1">
    <citation type="submission" date="2024-10" db="EMBL/GenBank/DDBJ databases">
        <title>The Natural Products Discovery Center: Release of the First 8490 Sequenced Strains for Exploring Actinobacteria Biosynthetic Diversity.</title>
        <authorList>
            <person name="Kalkreuter E."/>
            <person name="Kautsar S.A."/>
            <person name="Yang D."/>
            <person name="Bader C.D."/>
            <person name="Teijaro C.N."/>
            <person name="Fluegel L."/>
            <person name="Davis C.M."/>
            <person name="Simpson J.R."/>
            <person name="Lauterbach L."/>
            <person name="Steele A.D."/>
            <person name="Gui C."/>
            <person name="Meng S."/>
            <person name="Li G."/>
            <person name="Viehrig K."/>
            <person name="Ye F."/>
            <person name="Su P."/>
            <person name="Kiefer A.F."/>
            <person name="Nichols A."/>
            <person name="Cepeda A.J."/>
            <person name="Yan W."/>
            <person name="Fan B."/>
            <person name="Jiang Y."/>
            <person name="Adhikari A."/>
            <person name="Zheng C.-J."/>
            <person name="Schuster L."/>
            <person name="Cowan T.M."/>
            <person name="Smanski M.J."/>
            <person name="Chevrette M.G."/>
            <person name="De Carvalho L.P.S."/>
            <person name="Shen B."/>
        </authorList>
    </citation>
    <scope>NUCLEOTIDE SEQUENCE [LARGE SCALE GENOMIC DNA]</scope>
    <source>
        <strain evidence="7 8">NPDC020602</strain>
    </source>
</reference>
<feature type="region of interest" description="Disordered" evidence="5">
    <location>
        <begin position="199"/>
        <end position="228"/>
    </location>
</feature>
<evidence type="ECO:0000256" key="4">
    <source>
        <dbReference type="ARBA" id="ARBA00023163"/>
    </source>
</evidence>
<dbReference type="Pfam" id="PF00126">
    <property type="entry name" value="HTH_1"/>
    <property type="match status" value="1"/>
</dbReference>
<evidence type="ECO:0000256" key="5">
    <source>
        <dbReference type="SAM" id="MobiDB-lite"/>
    </source>
</evidence>
<dbReference type="RefSeq" id="WP_398712087.1">
    <property type="nucleotide sequence ID" value="NZ_JBIRUI010000015.1"/>
</dbReference>
<dbReference type="Pfam" id="PF03466">
    <property type="entry name" value="LysR_substrate"/>
    <property type="match status" value="1"/>
</dbReference>
<comment type="similarity">
    <text evidence="1">Belongs to the LysR transcriptional regulatory family.</text>
</comment>
<feature type="domain" description="HTH lysR-type" evidence="6">
    <location>
        <begin position="1"/>
        <end position="59"/>
    </location>
</feature>
<comment type="caution">
    <text evidence="7">The sequence shown here is derived from an EMBL/GenBank/DDBJ whole genome shotgun (WGS) entry which is preliminary data.</text>
</comment>
<proteinExistence type="inferred from homology"/>
<dbReference type="InterPro" id="IPR000847">
    <property type="entry name" value="LysR_HTH_N"/>
</dbReference>
<protein>
    <submittedName>
        <fullName evidence="7">LysR family transcriptional regulator</fullName>
    </submittedName>
</protein>
<dbReference type="Proteomes" id="UP001611339">
    <property type="component" value="Unassembled WGS sequence"/>
</dbReference>
<sequence length="311" mass="34180">MLERHELEAFLTLAEELHFGRTAERLHVSTARISQTIARLERRTGVPLFHRTSRRVELSLVGRQMYEEMRPAWSRITDAFERAVDAGRGLSGLLRVAFNGPAAGQLLVGVTQAFRARHPDCEVQIREARLPEVLPWLRDGEVDLALTCFPTDGEGVVMGPVLVREARMLAVPAGHPFARRATVSVEDLARVTVLRIPEALPEPPRRDRTPDRAPDRTPAGRPIAGRPVVPGPSARTFNEVLTLVGAGEGVFTVGAHARRYFARPDVVYVPFEDAEPVEWGLVWLADGATARVRAFGEAALDLVQAPAAPVP</sequence>
<keyword evidence="2" id="KW-0805">Transcription regulation</keyword>
<evidence type="ECO:0000259" key="6">
    <source>
        <dbReference type="PROSITE" id="PS50931"/>
    </source>
</evidence>
<keyword evidence="3" id="KW-0238">DNA-binding</keyword>
<evidence type="ECO:0000256" key="3">
    <source>
        <dbReference type="ARBA" id="ARBA00023125"/>
    </source>
</evidence>
<evidence type="ECO:0000256" key="1">
    <source>
        <dbReference type="ARBA" id="ARBA00009437"/>
    </source>
</evidence>
<dbReference type="EMBL" id="JBIRUI010000015">
    <property type="protein sequence ID" value="MFI1717653.1"/>
    <property type="molecule type" value="Genomic_DNA"/>
</dbReference>
<dbReference type="Gene3D" id="3.40.190.10">
    <property type="entry name" value="Periplasmic binding protein-like II"/>
    <property type="match status" value="3"/>
</dbReference>
<dbReference type="CDD" id="cd08414">
    <property type="entry name" value="PBP2_LTTR_aromatics_like"/>
    <property type="match status" value="1"/>
</dbReference>
<dbReference type="PANTHER" id="PTHR30346">
    <property type="entry name" value="TRANSCRIPTIONAL DUAL REGULATOR HCAR-RELATED"/>
    <property type="match status" value="1"/>
</dbReference>
<dbReference type="Gene3D" id="1.10.10.10">
    <property type="entry name" value="Winged helix-like DNA-binding domain superfamily/Winged helix DNA-binding domain"/>
    <property type="match status" value="1"/>
</dbReference>
<dbReference type="SUPFAM" id="SSF46785">
    <property type="entry name" value="Winged helix' DNA-binding domain"/>
    <property type="match status" value="1"/>
</dbReference>
<dbReference type="InterPro" id="IPR036390">
    <property type="entry name" value="WH_DNA-bd_sf"/>
</dbReference>
<organism evidence="7 8">
    <name type="scientific">Streptomyces litmocidini</name>
    <dbReference type="NCBI Taxonomy" id="67318"/>
    <lineage>
        <taxon>Bacteria</taxon>
        <taxon>Bacillati</taxon>
        <taxon>Actinomycetota</taxon>
        <taxon>Actinomycetes</taxon>
        <taxon>Kitasatosporales</taxon>
        <taxon>Streptomycetaceae</taxon>
        <taxon>Streptomyces</taxon>
    </lineage>
</organism>